<feature type="region of interest" description="Disordered" evidence="2">
    <location>
        <begin position="227"/>
        <end position="250"/>
    </location>
</feature>
<accession>A0A1X7TLS4</accession>
<dbReference type="InterPro" id="IPR000488">
    <property type="entry name" value="Death_dom"/>
</dbReference>
<feature type="coiled-coil region" evidence="1">
    <location>
        <begin position="639"/>
        <end position="667"/>
    </location>
</feature>
<dbReference type="InterPro" id="IPR011029">
    <property type="entry name" value="DEATH-like_dom_sf"/>
</dbReference>
<evidence type="ECO:0000259" key="3">
    <source>
        <dbReference type="PROSITE" id="PS50017"/>
    </source>
</evidence>
<feature type="coiled-coil region" evidence="1">
    <location>
        <begin position="542"/>
        <end position="573"/>
    </location>
</feature>
<dbReference type="Gene3D" id="1.10.533.10">
    <property type="entry name" value="Death Domain, Fas"/>
    <property type="match status" value="1"/>
</dbReference>
<dbReference type="PROSITE" id="PS50017">
    <property type="entry name" value="DEATH_DOMAIN"/>
    <property type="match status" value="1"/>
</dbReference>
<dbReference type="EnsemblMetazoa" id="Aqu2.1.15716_001">
    <property type="protein sequence ID" value="Aqu2.1.15716_001"/>
    <property type="gene ID" value="Aqu2.1.15716"/>
</dbReference>
<name>A0A1X7TLS4_AMPQE</name>
<dbReference type="AlphaFoldDB" id="A0A1X7TLS4"/>
<dbReference type="GO" id="GO:0007165">
    <property type="term" value="P:signal transduction"/>
    <property type="evidence" value="ECO:0007669"/>
    <property type="project" value="InterPro"/>
</dbReference>
<keyword evidence="1" id="KW-0175">Coiled coil</keyword>
<feature type="compositionally biased region" description="Polar residues" evidence="2">
    <location>
        <begin position="227"/>
        <end position="248"/>
    </location>
</feature>
<dbReference type="SUPFAM" id="SSF47986">
    <property type="entry name" value="DEATH domain"/>
    <property type="match status" value="1"/>
</dbReference>
<organism evidence="4">
    <name type="scientific">Amphimedon queenslandica</name>
    <name type="common">Sponge</name>
    <dbReference type="NCBI Taxonomy" id="400682"/>
    <lineage>
        <taxon>Eukaryota</taxon>
        <taxon>Metazoa</taxon>
        <taxon>Porifera</taxon>
        <taxon>Demospongiae</taxon>
        <taxon>Heteroscleromorpha</taxon>
        <taxon>Haplosclerida</taxon>
        <taxon>Niphatidae</taxon>
        <taxon>Amphimedon</taxon>
    </lineage>
</organism>
<reference evidence="4" key="1">
    <citation type="submission" date="2017-05" db="UniProtKB">
        <authorList>
            <consortium name="EnsemblMetazoa"/>
        </authorList>
    </citation>
    <scope>IDENTIFICATION</scope>
</reference>
<proteinExistence type="predicted"/>
<dbReference type="eggNOG" id="KOG4598">
    <property type="taxonomic scope" value="Eukaryota"/>
</dbReference>
<sequence length="868" mass="99100">MATIQTCLDIGDLIYVLELLKKGGFPKANWYDLGLTLGLLKSSLDVIEKNHPHDASRCMTECLSQWLRRADNVDSRGGANLDSLSDALGFMNETAVAEKLKHQVLINIFNNRHTVLSQSLCDPVSIAWSLYTERMLTQEAVSRVVSASPSIPNQREALLTAVKEAVQTDPNSLHTFANVLCTISTNVSLGQTILDDIRRYFLTPEVGDDHDVQDNTSTNEIKALTNAQSVTSSPSDGAVASNSSSQPLSPKVEIPVPMHLLRDFKSMKTSYTRLFYNVNKILKEKLDVNDIKEFLSYYSVTFRKKVEQCSDISSILHHVKDECSLTDIELLHSIVEEIAEAKEYIETYRAELKEFYKSISVSLCLEERFGSVPLKCETAIFIFDWKPEDHMLKDIKGVLSKVSGKLLVIKYIESGNSICVTCSFPFSDVGFTVLRMIENIHILMGQGLKKLTIGNLTLWRRQDVRQKELKEKDQDLLQHTEVISYIILEETEYKLRDTISIKEKEANELKQKLSTMTVPEEESLFVPSDTESVKEVEEEPFYEELVTELRSQFNEIQKENKKSSDKLSKMKIEYLKSLTSNTDSAASRVMRGMTFEIDDCKFYLKAMTSPDYQPLVDNKRIIEKLQERITLMTEELMTVREYNEKIIKDIKDLKETEEKRRREKKKKIKKEMCLIYLSCNDPVTGKLTSSFLNVHKDELLLTVLDKAYELMELAPHIPIERCRLVEYNIKDKVMDQSFDLDEFQHQTIGQIAGGARVHSSFKLFLETCKENETFKKYSHGGINLEVSVVDLSTGEVGPVKPVRGEEGWTVGELKQHIGELFNISSSCMRIVLNEKDYQGDLTQDISHVRSTLKTILSRGYRQYEKVLL</sequence>
<evidence type="ECO:0000313" key="4">
    <source>
        <dbReference type="EnsemblMetazoa" id="Aqu2.1.15716_001"/>
    </source>
</evidence>
<dbReference type="CDD" id="cd01670">
    <property type="entry name" value="Death"/>
    <property type="match status" value="1"/>
</dbReference>
<dbReference type="OrthoDB" id="289038at2759"/>
<protein>
    <recommendedName>
        <fullName evidence="3">Death domain-containing protein</fullName>
    </recommendedName>
</protein>
<feature type="domain" description="Death" evidence="3">
    <location>
        <begin position="28"/>
        <end position="104"/>
    </location>
</feature>
<dbReference type="InParanoid" id="A0A1X7TLS4"/>
<evidence type="ECO:0000256" key="1">
    <source>
        <dbReference type="SAM" id="Coils"/>
    </source>
</evidence>
<evidence type="ECO:0000256" key="2">
    <source>
        <dbReference type="SAM" id="MobiDB-lite"/>
    </source>
</evidence>